<keyword evidence="2" id="KW-1185">Reference proteome</keyword>
<evidence type="ECO:0000313" key="1">
    <source>
        <dbReference type="EMBL" id="ODN92772.1"/>
    </source>
</evidence>
<organism evidence="1 2">
    <name type="scientific">Cryptococcus wingfieldii CBS 7118</name>
    <dbReference type="NCBI Taxonomy" id="1295528"/>
    <lineage>
        <taxon>Eukaryota</taxon>
        <taxon>Fungi</taxon>
        <taxon>Dikarya</taxon>
        <taxon>Basidiomycota</taxon>
        <taxon>Agaricomycotina</taxon>
        <taxon>Tremellomycetes</taxon>
        <taxon>Tremellales</taxon>
        <taxon>Cryptococcaceae</taxon>
        <taxon>Cryptococcus</taxon>
    </lineage>
</organism>
<gene>
    <name evidence="1" type="ORF">L198_05567</name>
</gene>
<dbReference type="GeneID" id="30194780"/>
<reference evidence="1 2" key="1">
    <citation type="submission" date="2016-06" db="EMBL/GenBank/DDBJ databases">
        <title>Evolution of pathogenesis and genome organization in the Tremellales.</title>
        <authorList>
            <person name="Cuomo C."/>
            <person name="Litvintseva A."/>
            <person name="Heitman J."/>
            <person name="Chen Y."/>
            <person name="Sun S."/>
            <person name="Springer D."/>
            <person name="Dromer F."/>
            <person name="Young S."/>
            <person name="Zeng Q."/>
            <person name="Chapman S."/>
            <person name="Gujja S."/>
            <person name="Saif S."/>
            <person name="Birren B."/>
        </authorList>
    </citation>
    <scope>NUCLEOTIDE SEQUENCE [LARGE SCALE GENOMIC DNA]</scope>
    <source>
        <strain evidence="1 2">CBS 7118</strain>
    </source>
</reference>
<dbReference type="AlphaFoldDB" id="A0A1E3IW37"/>
<dbReference type="RefSeq" id="XP_019030399.1">
    <property type="nucleotide sequence ID" value="XM_019177648.1"/>
</dbReference>
<dbReference type="EMBL" id="AWGH01000017">
    <property type="protein sequence ID" value="ODN92772.1"/>
    <property type="molecule type" value="Genomic_DNA"/>
</dbReference>
<sequence>MISFRITPRHLFPLTFFIPHPPRPTTLRRSIMHPTLPRTFTRLPTLHSPSLPFQSISLYPTQILEAHQDVRESVLDALPASPELSPEDMAHIFSELGTLAAGDERRNVILKLLGAEEVFGPDGKALP</sequence>
<comment type="caution">
    <text evidence="1">The sequence shown here is derived from an EMBL/GenBank/DDBJ whole genome shotgun (WGS) entry which is preliminary data.</text>
</comment>
<name>A0A1E3IW37_9TREE</name>
<dbReference type="Proteomes" id="UP000094819">
    <property type="component" value="Unassembled WGS sequence"/>
</dbReference>
<dbReference type="OrthoDB" id="10307777at2759"/>
<protein>
    <submittedName>
        <fullName evidence="1">Uncharacterized protein</fullName>
    </submittedName>
</protein>
<accession>A0A1E3IW37</accession>
<evidence type="ECO:0000313" key="2">
    <source>
        <dbReference type="Proteomes" id="UP000094819"/>
    </source>
</evidence>
<proteinExistence type="predicted"/>